<protein>
    <recommendedName>
        <fullName evidence="1">T4 RNA ligase 1-like N-terminal domain-containing protein</fullName>
    </recommendedName>
</protein>
<dbReference type="KEGG" id="cwa:CwatDRAFT_1587"/>
<dbReference type="Proteomes" id="UP000003922">
    <property type="component" value="Unassembled WGS sequence"/>
</dbReference>
<accession>Q4BXM0</accession>
<feature type="domain" description="T4 RNA ligase 1-like N-terminal" evidence="1">
    <location>
        <begin position="56"/>
        <end position="234"/>
    </location>
</feature>
<keyword evidence="3" id="KW-1185">Reference proteome</keyword>
<evidence type="ECO:0000259" key="1">
    <source>
        <dbReference type="Pfam" id="PF09511"/>
    </source>
</evidence>
<comment type="caution">
    <text evidence="2">The sequence shown here is derived from an EMBL/GenBank/DDBJ whole genome shotgun (WGS) entry which is preliminary data.</text>
</comment>
<dbReference type="AlphaFoldDB" id="Q4BXM0"/>
<dbReference type="OrthoDB" id="1310645at2"/>
<dbReference type="RefSeq" id="WP_007307573.1">
    <property type="nucleotide sequence ID" value="NZ_AADV02000126.1"/>
</dbReference>
<reference evidence="2" key="1">
    <citation type="submission" date="2004-02" db="EMBL/GenBank/DDBJ databases">
        <authorList>
            <consortium name="DOE Joint Genome Institute"/>
        </authorList>
    </citation>
    <scope>NUCLEOTIDE SEQUENCE [LARGE SCALE GENOMIC DNA]</scope>
    <source>
        <strain evidence="2">WH 8501</strain>
    </source>
</reference>
<gene>
    <name evidence="2" type="ORF">CwatDRAFT_1587</name>
</gene>
<reference evidence="2" key="2">
    <citation type="submission" date="2005-06" db="EMBL/GenBank/DDBJ databases">
        <title>Sequencing of the draft genome and assembly of Crocosphaera watsonii WH 8501.</title>
        <authorList>
            <consortium name="US DOE Joint Genome Institute (JGI-PGF)"/>
            <person name="Copeland A."/>
            <person name="Lucas S."/>
            <person name="Lapidus A."/>
            <person name="Barry K."/>
            <person name="Detter C."/>
            <person name="Glavina T."/>
            <person name="Hammon N."/>
            <person name="Israni S."/>
            <person name="Pitluck S."/>
            <person name="Richardson P."/>
        </authorList>
    </citation>
    <scope>NUCLEOTIDE SEQUENCE [LARGE SCALE GENOMIC DNA]</scope>
    <source>
        <strain evidence="2">WH 8501</strain>
    </source>
</reference>
<evidence type="ECO:0000313" key="3">
    <source>
        <dbReference type="Proteomes" id="UP000003922"/>
    </source>
</evidence>
<proteinExistence type="predicted"/>
<evidence type="ECO:0000313" key="2">
    <source>
        <dbReference type="EMBL" id="EAM48659.1"/>
    </source>
</evidence>
<dbReference type="Pfam" id="PF09511">
    <property type="entry name" value="RNA_lig_T4_1"/>
    <property type="match status" value="1"/>
</dbReference>
<reference evidence="2" key="3">
    <citation type="submission" date="2016-12" db="EMBL/GenBank/DDBJ databases">
        <title>Annotation of the draft genome assembly of Crocosphaera watsonii WH 8501.</title>
        <authorList>
            <consortium name="US DOE Joint Genome Institute (JGI-ORNL)"/>
            <person name="Larimer F."/>
            <person name="Land M."/>
        </authorList>
    </citation>
    <scope>NUCLEOTIDE SEQUENCE</scope>
    <source>
        <strain evidence="2">WH 8501</strain>
    </source>
</reference>
<dbReference type="SUPFAM" id="SSF56091">
    <property type="entry name" value="DNA ligase/mRNA capping enzyme, catalytic domain"/>
    <property type="match status" value="1"/>
</dbReference>
<organism evidence="2 3">
    <name type="scientific">Crocosphaera watsonii WH 8501</name>
    <dbReference type="NCBI Taxonomy" id="165597"/>
    <lineage>
        <taxon>Bacteria</taxon>
        <taxon>Bacillati</taxon>
        <taxon>Cyanobacteriota</taxon>
        <taxon>Cyanophyceae</taxon>
        <taxon>Oscillatoriophycideae</taxon>
        <taxon>Chroococcales</taxon>
        <taxon>Aphanothecaceae</taxon>
        <taxon>Crocosphaera</taxon>
    </lineage>
</organism>
<dbReference type="InterPro" id="IPR019039">
    <property type="entry name" value="T4-Rnl1-like_N"/>
</dbReference>
<dbReference type="EMBL" id="AADV02000126">
    <property type="protein sequence ID" value="EAM48659.1"/>
    <property type="molecule type" value="Genomic_DNA"/>
</dbReference>
<name>Q4BXM0_CROWT</name>
<sequence>MSIHLARQISYNELIEKLEIEKEKNNVYETRLGDLILYCYTKHCVYNANWNQWNTQARGLIIDQRTQEIVATPFPKFFNYGEQAISLPDEPYEVWEKLDGSLIICYYYQNNWQTATKGNLQSIQSQKAKTLLNKLKTKYLDKGTTYLFEYISPENQIVIKYPSEQLVLLGAYQQEGQELSLSQLDLLAATLGVEIPKRLTDTSVKELLKEAESLDKNNEGFVIRYQSGLRLKIKGGEYRRLQKLIAGVTPIGLWELMREQSDLSLIRQEIPEEYWTDFDNIHEQLTQQLNDLIDEVETYHLNYQHLSDKELGLSLNSLPTIPKAYLFQRRKKGETWYKMPKIRGSLFNQFRPVNNQLL</sequence>